<comment type="caution">
    <text evidence="1">The sequence shown here is derived from an EMBL/GenBank/DDBJ whole genome shotgun (WGS) entry which is preliminary data.</text>
</comment>
<dbReference type="EMBL" id="BMMM01000032">
    <property type="protein sequence ID" value="GGN95250.1"/>
    <property type="molecule type" value="Genomic_DNA"/>
</dbReference>
<sequence length="103" mass="11256">MCREACIRCSLLRPYPTQRPRLVEIRDNLIARIAEAEGEGWLGEVEGLRVSLAGAEEKLAQLARKPSAVNLGPPLCRDLPIPQGLLSDEALLQRGLQRTSSGP</sequence>
<dbReference type="AlphaFoldDB" id="A0A917YFB6"/>
<gene>
    <name evidence="1" type="ORF">GCM10011579_095610</name>
</gene>
<dbReference type="Proteomes" id="UP000600365">
    <property type="component" value="Unassembled WGS sequence"/>
</dbReference>
<accession>A0A917YFB6</accession>
<protein>
    <submittedName>
        <fullName evidence="1">Uncharacterized protein</fullName>
    </submittedName>
</protein>
<reference evidence="1 2" key="1">
    <citation type="journal article" date="2014" name="Int. J. Syst. Evol. Microbiol.">
        <title>Complete genome sequence of Corynebacterium casei LMG S-19264T (=DSM 44701T), isolated from a smear-ripened cheese.</title>
        <authorList>
            <consortium name="US DOE Joint Genome Institute (JGI-PGF)"/>
            <person name="Walter F."/>
            <person name="Albersmeier A."/>
            <person name="Kalinowski J."/>
            <person name="Ruckert C."/>
        </authorList>
    </citation>
    <scope>NUCLEOTIDE SEQUENCE [LARGE SCALE GENOMIC DNA]</scope>
    <source>
        <strain evidence="1 2">CGMCC 4.7111</strain>
    </source>
</reference>
<evidence type="ECO:0000313" key="1">
    <source>
        <dbReference type="EMBL" id="GGN95250.1"/>
    </source>
</evidence>
<keyword evidence="2" id="KW-1185">Reference proteome</keyword>
<evidence type="ECO:0000313" key="2">
    <source>
        <dbReference type="Proteomes" id="UP000600365"/>
    </source>
</evidence>
<organism evidence="1 2">
    <name type="scientific">Streptomyces albiflavescens</name>
    <dbReference type="NCBI Taxonomy" id="1623582"/>
    <lineage>
        <taxon>Bacteria</taxon>
        <taxon>Bacillati</taxon>
        <taxon>Actinomycetota</taxon>
        <taxon>Actinomycetes</taxon>
        <taxon>Kitasatosporales</taxon>
        <taxon>Streptomycetaceae</taxon>
        <taxon>Streptomyces</taxon>
    </lineage>
</organism>
<proteinExistence type="predicted"/>
<name>A0A917YFB6_9ACTN</name>